<protein>
    <submittedName>
        <fullName evidence="2">Glycosyltransferase</fullName>
    </submittedName>
</protein>
<sequence length="370" mass="43120">MSDFVIPLVTVCVPTYNGAKYLQECLDSILCQTFTEFELLIIDDCSSDDTLNIVNTYAERDRRIRVVVNNTNMGLVGNWKRCVNLAQGEWIKFVFQDDLIAPTCLEKMLAARQPEKYLINCRRQFIFEAEVPKKTREEYQKFLTYLSTEGVFSGKTEISARDYCEALLNNIDAIYANFVGEPTAVMLHRSVFDRFGTFNHHLIQLLDFEFWTRIAIHSGMIYVPETLATFRIHSNSATATNYSGKKYRTSVLDKLIFIYDLAFQPVYEPLRLVNDNCEFQLIDKKHEQPVNLFDLVAEYAYNSRRIAQRGAANRENPDSSLLSEWEKIQKVYPLLTYLSQRSLTKKIISHSLYRWKDLRRNLKATIQQQK</sequence>
<evidence type="ECO:0000313" key="3">
    <source>
        <dbReference type="Proteomes" id="UP001204953"/>
    </source>
</evidence>
<evidence type="ECO:0000259" key="1">
    <source>
        <dbReference type="Pfam" id="PF00535"/>
    </source>
</evidence>
<dbReference type="RefSeq" id="WP_254011099.1">
    <property type="nucleotide sequence ID" value="NZ_JAMZMM010000048.1"/>
</dbReference>
<accession>A0AAE3GPI5</accession>
<dbReference type="Proteomes" id="UP001204953">
    <property type="component" value="Unassembled WGS sequence"/>
</dbReference>
<dbReference type="InterPro" id="IPR001173">
    <property type="entry name" value="Glyco_trans_2-like"/>
</dbReference>
<dbReference type="AlphaFoldDB" id="A0AAE3GPI5"/>
<dbReference type="InterPro" id="IPR029044">
    <property type="entry name" value="Nucleotide-diphossugar_trans"/>
</dbReference>
<dbReference type="PANTHER" id="PTHR43685">
    <property type="entry name" value="GLYCOSYLTRANSFERASE"/>
    <property type="match status" value="1"/>
</dbReference>
<proteinExistence type="predicted"/>
<comment type="caution">
    <text evidence="2">The sequence shown here is derived from an EMBL/GenBank/DDBJ whole genome shotgun (WGS) entry which is preliminary data.</text>
</comment>
<keyword evidence="3" id="KW-1185">Reference proteome</keyword>
<dbReference type="Pfam" id="PF00535">
    <property type="entry name" value="Glycos_transf_2"/>
    <property type="match status" value="1"/>
</dbReference>
<evidence type="ECO:0000313" key="2">
    <source>
        <dbReference type="EMBL" id="MCP2728300.1"/>
    </source>
</evidence>
<dbReference type="SUPFAM" id="SSF53448">
    <property type="entry name" value="Nucleotide-diphospho-sugar transferases"/>
    <property type="match status" value="1"/>
</dbReference>
<dbReference type="PANTHER" id="PTHR43685:SF11">
    <property type="entry name" value="GLYCOSYLTRANSFERASE TAGX-RELATED"/>
    <property type="match status" value="1"/>
</dbReference>
<dbReference type="EMBL" id="JAMZMM010000048">
    <property type="protein sequence ID" value="MCP2728300.1"/>
    <property type="molecule type" value="Genomic_DNA"/>
</dbReference>
<dbReference type="InterPro" id="IPR050834">
    <property type="entry name" value="Glycosyltransf_2"/>
</dbReference>
<organism evidence="2 3">
    <name type="scientific">Limnofasciculus baicalensis BBK-W-15</name>
    <dbReference type="NCBI Taxonomy" id="2699891"/>
    <lineage>
        <taxon>Bacteria</taxon>
        <taxon>Bacillati</taxon>
        <taxon>Cyanobacteriota</taxon>
        <taxon>Cyanophyceae</taxon>
        <taxon>Coleofasciculales</taxon>
        <taxon>Coleofasciculaceae</taxon>
        <taxon>Limnofasciculus</taxon>
        <taxon>Limnofasciculus baicalensis</taxon>
    </lineage>
</organism>
<name>A0AAE3GPI5_9CYAN</name>
<dbReference type="Gene3D" id="3.90.550.10">
    <property type="entry name" value="Spore Coat Polysaccharide Biosynthesis Protein SpsA, Chain A"/>
    <property type="match status" value="1"/>
</dbReference>
<gene>
    <name evidence="2" type="ORF">NJ959_07400</name>
</gene>
<feature type="domain" description="Glycosyltransferase 2-like" evidence="1">
    <location>
        <begin position="10"/>
        <end position="155"/>
    </location>
</feature>
<reference evidence="2" key="1">
    <citation type="submission" date="2022-06" db="EMBL/GenBank/DDBJ databases">
        <title>New cyanobacteria of genus Symplocastrum in benthos of Lake Baikal.</title>
        <authorList>
            <person name="Sorokovikova E."/>
            <person name="Tikhonova I."/>
            <person name="Krasnopeev A."/>
            <person name="Evseev P."/>
            <person name="Gladkikh A."/>
            <person name="Belykh O."/>
        </authorList>
    </citation>
    <scope>NUCLEOTIDE SEQUENCE</scope>
    <source>
        <strain evidence="2">BBK-W-15</strain>
    </source>
</reference>